<dbReference type="Gene3D" id="3.60.130.10">
    <property type="entry name" value="Clavaminate synthase-like"/>
    <property type="match status" value="1"/>
</dbReference>
<dbReference type="GO" id="GO:0051213">
    <property type="term" value="F:dioxygenase activity"/>
    <property type="evidence" value="ECO:0007669"/>
    <property type="project" value="UniProtKB-KW"/>
</dbReference>
<evidence type="ECO:0000256" key="5">
    <source>
        <dbReference type="ARBA" id="ARBA00023004"/>
    </source>
</evidence>
<dbReference type="InterPro" id="IPR042098">
    <property type="entry name" value="TauD-like_sf"/>
</dbReference>
<sequence>MNAVLEEKVSIIEAVPGKIGAEVIGWDVRDFTKDSPEMETLRQLIYRNKVVVIRDQHDLDEQQYVDFAHAIGRPQVYFQQNYHHPDYPEIFVSNNLNEDGKKFGVSGTGRYWHTDCSFEKHPLSFTMVRPLIFPKSARETSYIDMARVYRELSDELRAYVDGARAVQEAWPRYKVQECDIDRSITELIENFKAECPPMSHPAIIQHPVTGEEILYISSGFTSKLEGLSFEENERVMQALFEFIEQPKFIHTHFWEEGDLLIWDNRSLIHKGSKAKAGEVSRMYRIGVYDNLPFYVGIEP</sequence>
<comment type="similarity">
    <text evidence="1">Belongs to the TfdA dioxygenase family.</text>
</comment>
<keyword evidence="5" id="KW-0408">Iron</keyword>
<evidence type="ECO:0000256" key="1">
    <source>
        <dbReference type="ARBA" id="ARBA00005896"/>
    </source>
</evidence>
<keyword evidence="8" id="KW-1185">Reference proteome</keyword>
<dbReference type="PANTHER" id="PTHR43779:SF3">
    <property type="entry name" value="(3R)-3-[(CARBOXYMETHYL)AMINO]FATTY ACID OXYGENASE_DECARBOXYLASE"/>
    <property type="match status" value="1"/>
</dbReference>
<feature type="domain" description="TauD/TfdA-like" evidence="6">
    <location>
        <begin position="14"/>
        <end position="284"/>
    </location>
</feature>
<evidence type="ECO:0000313" key="7">
    <source>
        <dbReference type="EMBL" id="TRW90219.1"/>
    </source>
</evidence>
<dbReference type="SUPFAM" id="SSF51197">
    <property type="entry name" value="Clavaminate synthase-like"/>
    <property type="match status" value="1"/>
</dbReference>
<dbReference type="Proteomes" id="UP000733744">
    <property type="component" value="Unassembled WGS sequence"/>
</dbReference>
<dbReference type="Pfam" id="PF02668">
    <property type="entry name" value="TauD"/>
    <property type="match status" value="1"/>
</dbReference>
<name>A0ABY3C5V7_9GAMM</name>
<evidence type="ECO:0000259" key="6">
    <source>
        <dbReference type="Pfam" id="PF02668"/>
    </source>
</evidence>
<dbReference type="RefSeq" id="WP_127028855.1">
    <property type="nucleotide sequence ID" value="NZ_RYFG02000119.1"/>
</dbReference>
<accession>A0ABY3C5V7</accession>
<keyword evidence="3 7" id="KW-0223">Dioxygenase</keyword>
<dbReference type="PANTHER" id="PTHR43779">
    <property type="entry name" value="DIOXYGENASE RV0097-RELATED"/>
    <property type="match status" value="1"/>
</dbReference>
<organism evidence="7 8">
    <name type="scientific">Candidatus Methylobacter oryzae</name>
    <dbReference type="NCBI Taxonomy" id="2497749"/>
    <lineage>
        <taxon>Bacteria</taxon>
        <taxon>Pseudomonadati</taxon>
        <taxon>Pseudomonadota</taxon>
        <taxon>Gammaproteobacteria</taxon>
        <taxon>Methylococcales</taxon>
        <taxon>Methylococcaceae</taxon>
        <taxon>Methylobacter</taxon>
    </lineage>
</organism>
<protein>
    <submittedName>
        <fullName evidence="7">TauD/TfdA family dioxygenase</fullName>
    </submittedName>
</protein>
<dbReference type="InterPro" id="IPR051178">
    <property type="entry name" value="TfdA_dioxygenase"/>
</dbReference>
<evidence type="ECO:0000256" key="2">
    <source>
        <dbReference type="ARBA" id="ARBA00022723"/>
    </source>
</evidence>
<keyword evidence="4" id="KW-0560">Oxidoreductase</keyword>
<keyword evidence="2" id="KW-0479">Metal-binding</keyword>
<dbReference type="EMBL" id="RYFG02000119">
    <property type="protein sequence ID" value="TRW90219.1"/>
    <property type="molecule type" value="Genomic_DNA"/>
</dbReference>
<comment type="caution">
    <text evidence="7">The sequence shown here is derived from an EMBL/GenBank/DDBJ whole genome shotgun (WGS) entry which is preliminary data.</text>
</comment>
<reference evidence="7 8" key="1">
    <citation type="journal article" date="2019" name="Antonie Van Leeuwenhoek">
        <title>Description of 'Ca. Methylobacter oryzae' KRF1, a novel species from the environmentally important Methylobacter clade 2.</title>
        <authorList>
            <person name="Khatri K."/>
            <person name="Mohite J.A."/>
            <person name="Pandit P.S."/>
            <person name="Bahulikar R."/>
            <person name="Rahalkar M.C."/>
        </authorList>
    </citation>
    <scope>NUCLEOTIDE SEQUENCE [LARGE SCALE GENOMIC DNA]</scope>
    <source>
        <strain evidence="7 8">KRF1</strain>
    </source>
</reference>
<dbReference type="InterPro" id="IPR003819">
    <property type="entry name" value="TauD/TfdA-like"/>
</dbReference>
<evidence type="ECO:0000256" key="4">
    <source>
        <dbReference type="ARBA" id="ARBA00023002"/>
    </source>
</evidence>
<evidence type="ECO:0000313" key="8">
    <source>
        <dbReference type="Proteomes" id="UP000733744"/>
    </source>
</evidence>
<evidence type="ECO:0000256" key="3">
    <source>
        <dbReference type="ARBA" id="ARBA00022964"/>
    </source>
</evidence>
<proteinExistence type="inferred from homology"/>
<gene>
    <name evidence="7" type="ORF">EKO24_019460</name>
</gene>